<feature type="domain" description="Follistatin-like" evidence="3">
    <location>
        <begin position="303"/>
        <end position="325"/>
    </location>
</feature>
<keyword evidence="5" id="KW-1185">Reference proteome</keyword>
<dbReference type="AlphaFoldDB" id="A0A0D6LAF8"/>
<feature type="region of interest" description="Disordered" evidence="2">
    <location>
        <begin position="38"/>
        <end position="83"/>
    </location>
</feature>
<dbReference type="GO" id="GO:0004867">
    <property type="term" value="F:serine-type endopeptidase inhibitor activity"/>
    <property type="evidence" value="ECO:0007669"/>
    <property type="project" value="UniProtKB-KW"/>
</dbReference>
<evidence type="ECO:0000313" key="4">
    <source>
        <dbReference type="EMBL" id="EPB68779.1"/>
    </source>
</evidence>
<organism evidence="4 5">
    <name type="scientific">Ancylostoma ceylanicum</name>
    <dbReference type="NCBI Taxonomy" id="53326"/>
    <lineage>
        <taxon>Eukaryota</taxon>
        <taxon>Metazoa</taxon>
        <taxon>Ecdysozoa</taxon>
        <taxon>Nematoda</taxon>
        <taxon>Chromadorea</taxon>
        <taxon>Rhabditida</taxon>
        <taxon>Rhabditina</taxon>
        <taxon>Rhabditomorpha</taxon>
        <taxon>Strongyloidea</taxon>
        <taxon>Ancylostomatidae</taxon>
        <taxon>Ancylostomatinae</taxon>
        <taxon>Ancylostoma</taxon>
    </lineage>
</organism>
<feature type="compositionally biased region" description="Polar residues" evidence="2">
    <location>
        <begin position="66"/>
        <end position="75"/>
    </location>
</feature>
<feature type="domain" description="Follistatin-like" evidence="3">
    <location>
        <begin position="114"/>
        <end position="134"/>
    </location>
</feature>
<dbReference type="Proteomes" id="UP000054495">
    <property type="component" value="Unassembled WGS sequence"/>
</dbReference>
<accession>A0A0D6LAF8</accession>
<dbReference type="InterPro" id="IPR036084">
    <property type="entry name" value="Ser_inhib-like_sf"/>
</dbReference>
<reference evidence="4 5" key="1">
    <citation type="submission" date="2013-05" db="EMBL/GenBank/DDBJ databases">
        <title>Draft genome of the parasitic nematode Anyclostoma ceylanicum.</title>
        <authorList>
            <person name="Mitreva M."/>
        </authorList>
    </citation>
    <scope>NUCLEOTIDE SEQUENCE [LARGE SCALE GENOMIC DNA]</scope>
</reference>
<evidence type="ECO:0000259" key="3">
    <source>
        <dbReference type="SMART" id="SM00274"/>
    </source>
</evidence>
<feature type="region of interest" description="Disordered" evidence="2">
    <location>
        <begin position="329"/>
        <end position="378"/>
    </location>
</feature>
<gene>
    <name evidence="4" type="ORF">ANCCEY_12131</name>
</gene>
<feature type="region of interest" description="Disordered" evidence="2">
    <location>
        <begin position="390"/>
        <end position="414"/>
    </location>
</feature>
<feature type="compositionally biased region" description="Low complexity" evidence="2">
    <location>
        <begin position="49"/>
        <end position="58"/>
    </location>
</feature>
<dbReference type="EMBL" id="KE125383">
    <property type="protein sequence ID" value="EPB68779.1"/>
    <property type="molecule type" value="Genomic_DNA"/>
</dbReference>
<dbReference type="SUPFAM" id="SSF57567">
    <property type="entry name" value="Serine protease inhibitors"/>
    <property type="match status" value="1"/>
</dbReference>
<dbReference type="SMART" id="SM00274">
    <property type="entry name" value="FOLN"/>
    <property type="match status" value="5"/>
</dbReference>
<dbReference type="InterPro" id="IPR003645">
    <property type="entry name" value="Fol_N"/>
</dbReference>
<feature type="domain" description="Follistatin-like" evidence="3">
    <location>
        <begin position="85"/>
        <end position="107"/>
    </location>
</feature>
<keyword evidence="1" id="KW-0646">Protease inhibitor</keyword>
<name>A0A0D6LAF8_9BILA</name>
<dbReference type="Gene3D" id="2.10.25.10">
    <property type="entry name" value="Laminin"/>
    <property type="match status" value="2"/>
</dbReference>
<feature type="domain" description="Follistatin-like" evidence="3">
    <location>
        <begin position="508"/>
        <end position="530"/>
    </location>
</feature>
<keyword evidence="1" id="KW-0722">Serine protease inhibitor</keyword>
<evidence type="ECO:0000313" key="5">
    <source>
        <dbReference type="Proteomes" id="UP000054495"/>
    </source>
</evidence>
<sequence>MRTDLLREEIREDRRIRDAIVEEREEYLKRKEPELKLELYEWTKRPTHRSGSSPSGSRHPPDSRNRSSGKQQQKTGIPPGEDGNSCVDTMCEDGMVCVQGQTGSKCMPVDPENNCDTMRCYAGSVCEYQDTECIPDKACFAEPMCKKGGPRGPPPEENTDVIDNNYGPGAQSDAVIGGASASPRCAGKRNERYYQCKPCESTCTDWVLKRTPSCPNQKCVPGCACIPNWHRKNQPGEFTGTCVRPTWCNPITQTKTVVKTVQPVKTVPGPPAPVTCDNVRCAAGSTCVIEGGKPVCKPGATNPCATTVCSYGSTCENQGGKAVCVRSRPPAGPSYPPSPPSYPATPSPPPSYQSPAQPPRYGSGPGPSYPQRPVNVGVPGVPVYPTDPFRPGGPVVPNPGYRPGPQQDAPRTGPTKCGANEVLTQCGGCEKQCQAGNPPKPVPICTSPKPCARQCKCKPGFARINKVCTSENLCHTNHRPALTVQTKTVVKTLPPKIVTGPPAPNTDPCASVNCGAGATCQNVDGKAATHAQTLSVSKAKPAKFPVAKEFA</sequence>
<feature type="compositionally biased region" description="Low complexity" evidence="2">
    <location>
        <begin position="369"/>
        <end position="378"/>
    </location>
</feature>
<proteinExistence type="predicted"/>
<feature type="domain" description="Follistatin-like" evidence="3">
    <location>
        <begin position="275"/>
        <end position="297"/>
    </location>
</feature>
<feature type="compositionally biased region" description="Pro residues" evidence="2">
    <location>
        <begin position="330"/>
        <end position="358"/>
    </location>
</feature>
<evidence type="ECO:0000256" key="2">
    <source>
        <dbReference type="SAM" id="MobiDB-lite"/>
    </source>
</evidence>
<evidence type="ECO:0000256" key="1">
    <source>
        <dbReference type="ARBA" id="ARBA00022900"/>
    </source>
</evidence>
<protein>
    <submittedName>
        <fullName evidence="4">Trypsin Inhibitor like cysteine rich domain protein</fullName>
    </submittedName>
</protein>